<evidence type="ECO:0000313" key="3">
    <source>
        <dbReference type="EMBL" id="SBS99490.1"/>
    </source>
</evidence>
<gene>
    <name evidence="3" type="ORF">PMALA_070610</name>
</gene>
<accession>A0A1A8X6T5</accession>
<evidence type="ECO:0000256" key="1">
    <source>
        <dbReference type="SAM" id="MobiDB-lite"/>
    </source>
</evidence>
<dbReference type="Proteomes" id="UP000078597">
    <property type="component" value="Unassembled WGS sequence"/>
</dbReference>
<evidence type="ECO:0000256" key="2">
    <source>
        <dbReference type="SAM" id="Phobius"/>
    </source>
</evidence>
<keyword evidence="2" id="KW-1133">Transmembrane helix</keyword>
<evidence type="ECO:0000313" key="4">
    <source>
        <dbReference type="Proteomes" id="UP000078597"/>
    </source>
</evidence>
<dbReference type="EMBL" id="FLQW01005812">
    <property type="protein sequence ID" value="SBS99490.1"/>
    <property type="molecule type" value="Genomic_DNA"/>
</dbReference>
<dbReference type="SUPFAM" id="SSF140924">
    <property type="entry name" value="Duffy binding domain-like"/>
    <property type="match status" value="1"/>
</dbReference>
<feature type="compositionally biased region" description="Polar residues" evidence="1">
    <location>
        <begin position="211"/>
        <end position="227"/>
    </location>
</feature>
<feature type="region of interest" description="Disordered" evidence="1">
    <location>
        <begin position="312"/>
        <end position="362"/>
    </location>
</feature>
<feature type="region of interest" description="Disordered" evidence="1">
    <location>
        <begin position="211"/>
        <end position="299"/>
    </location>
</feature>
<feature type="compositionally biased region" description="Basic and acidic residues" evidence="1">
    <location>
        <begin position="263"/>
        <end position="284"/>
    </location>
</feature>
<keyword evidence="2" id="KW-0472">Membrane</keyword>
<sequence length="800" mass="93764">MENCFTLNYGARASGYFTFISDQIFKNIGNKIREKTSSLIKVNDKEKFRIGCRNLVDYLVKNKFPPPYYSSQKSRWEGAIRDWYQKYYKGLTKHGGCFMIFEEEEKQILELIYEAEDFCEEKIKKRPEHSCIQKARTNPNNCDSKCSTEISEYNEWIIERKNYFTKNKKEIYEKCRKNNKVLPFPKKNCDVSKPQTFKQIPVCNTRNPITQEKSLQVQNKEQYSAKSQDPPILESQKSTERTNSEQNLPLHHGSSIDIGNTRIESDQHAHHSESQEPKLSESLDSKMQSQKSPDPLSTTVISEQTSTVVTNLQHSKDEISNPPGGTESPDSTLLVATLPSQKSEQSEEIDKNQNISQSQESPVIVSSSRAPIKLPRKAGSINATYFYIYGTNKLNNIFIYKTITGQEQNSSVINTPSILITVLLIMVFSILIKYALILVFKKKKKIKRKEMKFLRILLPSFSERKRIFLTNDKLVQQKYNDKEITKKIKIQEHNIKQNVNFSKSKTERTKTIIEVHMEVLQKFRNEEWELKKREYLEICLDEFTKDKNTTYPNLKDDQLFVEYTKNTTGTEESITLCNKWVERHKNLSEQLKKEDWFNSLKNEWKIERDYIKRTKELNNSIPNDTPNISSLETEKDIWRQWISKKGRIIEQYLEYEWFSGLTEELQNTLDEYGNDKNKNNVSLINLEELEQKVCSEELYKNIKKKLLEKLCILVLMTILEECRKEENSESYLDNSINDCKLGKNIDGNSGITENINKDIGNVLEYKENKESYSNKGEEPFIQELNDWIREENTYINFINN</sequence>
<protein>
    <submittedName>
        <fullName evidence="3">STP1 protein</fullName>
    </submittedName>
</protein>
<feature type="compositionally biased region" description="Polar residues" evidence="1">
    <location>
        <begin position="352"/>
        <end position="362"/>
    </location>
</feature>
<dbReference type="VEuPathDB" id="PlasmoDB:PmUG01_00043800"/>
<feature type="transmembrane region" description="Helical" evidence="2">
    <location>
        <begin position="418"/>
        <end position="440"/>
    </location>
</feature>
<organism evidence="3 4">
    <name type="scientific">Plasmodium malariae</name>
    <dbReference type="NCBI Taxonomy" id="5858"/>
    <lineage>
        <taxon>Eukaryota</taxon>
        <taxon>Sar</taxon>
        <taxon>Alveolata</taxon>
        <taxon>Apicomplexa</taxon>
        <taxon>Aconoidasida</taxon>
        <taxon>Haemosporida</taxon>
        <taxon>Plasmodiidae</taxon>
        <taxon>Plasmodium</taxon>
        <taxon>Plasmodium (Plasmodium)</taxon>
    </lineage>
</organism>
<keyword evidence="2" id="KW-0812">Transmembrane</keyword>
<feature type="compositionally biased region" description="Polar residues" evidence="1">
    <location>
        <begin position="285"/>
        <end position="299"/>
    </location>
</feature>
<proteinExistence type="predicted"/>
<reference evidence="4" key="1">
    <citation type="submission" date="2016-05" db="EMBL/GenBank/DDBJ databases">
        <authorList>
            <person name="Naeem Raeece"/>
        </authorList>
    </citation>
    <scope>NUCLEOTIDE SEQUENCE [LARGE SCALE GENOMIC DNA]</scope>
</reference>
<name>A0A1A8X6T5_PLAMA</name>
<dbReference type="AlphaFoldDB" id="A0A1A8X6T5"/>